<dbReference type="Gene3D" id="3.30.1050.10">
    <property type="entry name" value="SCP2 sterol-binding domain"/>
    <property type="match status" value="1"/>
</dbReference>
<reference evidence="3" key="1">
    <citation type="submission" date="2023-07" db="EMBL/GenBank/DDBJ databases">
        <title>30 novel species of actinomycetes from the DSMZ collection.</title>
        <authorList>
            <person name="Nouioui I."/>
        </authorList>
    </citation>
    <scope>NUCLEOTIDE SEQUENCE [LARGE SCALE GENOMIC DNA]</scope>
    <source>
        <strain evidence="3">DSM 44917</strain>
    </source>
</reference>
<organism evidence="2 3">
    <name type="scientific">Streptomyces boetiae</name>
    <dbReference type="NCBI Taxonomy" id="3075541"/>
    <lineage>
        <taxon>Bacteria</taxon>
        <taxon>Bacillati</taxon>
        <taxon>Actinomycetota</taxon>
        <taxon>Actinomycetes</taxon>
        <taxon>Kitasatosporales</taxon>
        <taxon>Streptomycetaceae</taxon>
        <taxon>Streptomyces</taxon>
    </lineage>
</organism>
<dbReference type="Pfam" id="PF02036">
    <property type="entry name" value="SCP2"/>
    <property type="match status" value="1"/>
</dbReference>
<dbReference type="SUPFAM" id="SSF55718">
    <property type="entry name" value="SCP-like"/>
    <property type="match status" value="1"/>
</dbReference>
<dbReference type="RefSeq" id="WP_311630337.1">
    <property type="nucleotide sequence ID" value="NZ_JAVREN010000011.1"/>
</dbReference>
<dbReference type="InterPro" id="IPR003033">
    <property type="entry name" value="SCP2_sterol-bd_dom"/>
</dbReference>
<dbReference type="Proteomes" id="UP001183388">
    <property type="component" value="Unassembled WGS sequence"/>
</dbReference>
<dbReference type="EMBL" id="JAVREN010000011">
    <property type="protein sequence ID" value="MDT0307392.1"/>
    <property type="molecule type" value="Genomic_DNA"/>
</dbReference>
<dbReference type="PANTHER" id="PTHR10094:SF25">
    <property type="entry name" value="SCP2 STEROL-BINDING DOMAIN-CONTAINING PROTEIN 1"/>
    <property type="match status" value="1"/>
</dbReference>
<evidence type="ECO:0000313" key="2">
    <source>
        <dbReference type="EMBL" id="MDT0307392.1"/>
    </source>
</evidence>
<feature type="domain" description="SCP2" evidence="1">
    <location>
        <begin position="52"/>
        <end position="147"/>
    </location>
</feature>
<dbReference type="InterPro" id="IPR036527">
    <property type="entry name" value="SCP2_sterol-bd_dom_sf"/>
</dbReference>
<accession>A0ABU2L7B4</accession>
<name>A0ABU2L7B4_9ACTN</name>
<keyword evidence="3" id="KW-1185">Reference proteome</keyword>
<comment type="caution">
    <text evidence="2">The sequence shown here is derived from an EMBL/GenBank/DDBJ whole genome shotgun (WGS) entry which is preliminary data.</text>
</comment>
<dbReference type="PANTHER" id="PTHR10094">
    <property type="entry name" value="STEROL CARRIER PROTEIN 2 SCP-2 FAMILY PROTEIN"/>
    <property type="match status" value="1"/>
</dbReference>
<sequence>MADIADLAALDFASVTPQEFARIVKGLSKKEVSQLAEDSALRTRVISEVVKRMQEQFKPEKAGSLKALIRWEVSGDPVVVYETEVKDGKVTVTEGRSEREPRVTLTANDYEFLRLVSGNASPVTQFMTRKLKVNGDIGLASALPKFFDIPKA</sequence>
<gene>
    <name evidence="2" type="ORF">RM780_10500</name>
</gene>
<protein>
    <submittedName>
        <fullName evidence="2">SCP2 sterol-binding domain-containing protein</fullName>
    </submittedName>
</protein>
<evidence type="ECO:0000259" key="1">
    <source>
        <dbReference type="Pfam" id="PF02036"/>
    </source>
</evidence>
<proteinExistence type="predicted"/>
<evidence type="ECO:0000313" key="3">
    <source>
        <dbReference type="Proteomes" id="UP001183388"/>
    </source>
</evidence>